<gene>
    <name evidence="7" type="ORF">C1850_10500</name>
</gene>
<evidence type="ECO:0000256" key="4">
    <source>
        <dbReference type="PROSITE-ProRule" id="PRU01024"/>
    </source>
</evidence>
<comment type="caution">
    <text evidence="7">The sequence shown here is derived from an EMBL/GenBank/DDBJ whole genome shotgun (WGS) entry which is preliminary data.</text>
</comment>
<protein>
    <submittedName>
        <fullName evidence="7">23S rRNA (Uracil(1939)-C(5))-methyltransferase RlmD</fullName>
    </submittedName>
</protein>
<dbReference type="InterPro" id="IPR030391">
    <property type="entry name" value="MeTrfase_TrmA_CS"/>
</dbReference>
<dbReference type="Pfam" id="PF01938">
    <property type="entry name" value="TRAM"/>
    <property type="match status" value="1"/>
</dbReference>
<feature type="binding site" evidence="4">
    <location>
        <position position="314"/>
    </location>
    <ligand>
        <name>S-adenosyl-L-methionine</name>
        <dbReference type="ChEBI" id="CHEBI:59789"/>
    </ligand>
</feature>
<accession>A0A369NVH0</accession>
<reference evidence="7 8" key="1">
    <citation type="journal article" date="2018" name="Elife">
        <title>Discovery and characterization of a prevalent human gut bacterial enzyme sufficient for the inactivation of a family of plant toxins.</title>
        <authorList>
            <person name="Koppel N."/>
            <person name="Bisanz J.E."/>
            <person name="Pandelia M.E."/>
            <person name="Turnbaugh P.J."/>
            <person name="Balskus E.P."/>
        </authorList>
    </citation>
    <scope>NUCLEOTIDE SEQUENCE [LARGE SCALE GENOMIC DNA]</scope>
    <source>
        <strain evidence="7 8">OB21 GAM 11</strain>
    </source>
</reference>
<dbReference type="PROSITE" id="PS50926">
    <property type="entry name" value="TRAM"/>
    <property type="match status" value="1"/>
</dbReference>
<sequence length="429" mass="44964">MSFGSAAVGHLSDGKTVFVEGAVPGDVARVELTEEKPRFARGRAAEILEASPDRVAPPCAAGCGGCPWAPLAYEAQLVAKRANVVDALVRTAHMDAARAEALVGSCVPSKRQWGYRNKLELSCGADGAGRLILGMRPEGGADVVSLDACPLAHRNIEGAPKALRGALRYLSGGSDLGLFRVGVRGSLRTRDVEIALWTTPGPFPRAAAAKTLASALKNTSVVRVVADPGRARKVKKVEAISGKGCWEEEVAESRLLLSAPSFAQVNTAQAEKLVELVLAGLEVEAGDYVADLYAGAGTFTLPLARAGAEVVAVESAGSSVRDLRRNAERAGADIDIIGGDAARELPELGELDAFVVDPPRAGLAEGVVASIAAASPRRVAYVSCDASTWARDAARFEQEGYRLIRATPVDLFPQTYHVEVVSIFERSGS</sequence>
<dbReference type="PROSITE" id="PS01230">
    <property type="entry name" value="TRMA_1"/>
    <property type="match status" value="1"/>
</dbReference>
<dbReference type="EMBL" id="PPUT01000034">
    <property type="protein sequence ID" value="RDC42045.1"/>
    <property type="molecule type" value="Genomic_DNA"/>
</dbReference>
<dbReference type="GO" id="GO:0070041">
    <property type="term" value="F:rRNA (uridine-C5-)-methyltransferase activity"/>
    <property type="evidence" value="ECO:0007669"/>
    <property type="project" value="TreeGrafter"/>
</dbReference>
<evidence type="ECO:0000256" key="5">
    <source>
        <dbReference type="PROSITE-ProRule" id="PRU10015"/>
    </source>
</evidence>
<feature type="active site" evidence="5">
    <location>
        <position position="384"/>
    </location>
</feature>
<proteinExistence type="inferred from homology"/>
<dbReference type="NCBIfam" id="TIGR00479">
    <property type="entry name" value="rumA"/>
    <property type="match status" value="1"/>
</dbReference>
<keyword evidence="3 4" id="KW-0949">S-adenosyl-L-methionine</keyword>
<dbReference type="SUPFAM" id="SSF53335">
    <property type="entry name" value="S-adenosyl-L-methionine-dependent methyltransferases"/>
    <property type="match status" value="1"/>
</dbReference>
<dbReference type="Gene3D" id="2.40.50.1070">
    <property type="match status" value="1"/>
</dbReference>
<dbReference type="PANTHER" id="PTHR11061">
    <property type="entry name" value="RNA M5U METHYLTRANSFERASE"/>
    <property type="match status" value="1"/>
</dbReference>
<dbReference type="GO" id="GO:0070475">
    <property type="term" value="P:rRNA base methylation"/>
    <property type="evidence" value="ECO:0007669"/>
    <property type="project" value="TreeGrafter"/>
</dbReference>
<evidence type="ECO:0000256" key="1">
    <source>
        <dbReference type="ARBA" id="ARBA00022603"/>
    </source>
</evidence>
<evidence type="ECO:0000313" key="8">
    <source>
        <dbReference type="Proteomes" id="UP000253805"/>
    </source>
</evidence>
<dbReference type="InterPro" id="IPR002792">
    <property type="entry name" value="TRAM_dom"/>
</dbReference>
<dbReference type="InterPro" id="IPR012340">
    <property type="entry name" value="NA-bd_OB-fold"/>
</dbReference>
<evidence type="ECO:0000256" key="2">
    <source>
        <dbReference type="ARBA" id="ARBA00022679"/>
    </source>
</evidence>
<dbReference type="Gene3D" id="3.40.50.150">
    <property type="entry name" value="Vaccinia Virus protein VP39"/>
    <property type="match status" value="1"/>
</dbReference>
<dbReference type="InterPro" id="IPR010280">
    <property type="entry name" value="U5_MeTrfase_fam"/>
</dbReference>
<keyword evidence="1 4" id="KW-0489">Methyltransferase</keyword>
<evidence type="ECO:0000259" key="6">
    <source>
        <dbReference type="PROSITE" id="PS50926"/>
    </source>
</evidence>
<dbReference type="InterPro" id="IPR029063">
    <property type="entry name" value="SAM-dependent_MTases_sf"/>
</dbReference>
<dbReference type="SUPFAM" id="SSF50249">
    <property type="entry name" value="Nucleic acid-binding proteins"/>
    <property type="match status" value="1"/>
</dbReference>
<feature type="binding site" evidence="4">
    <location>
        <position position="357"/>
    </location>
    <ligand>
        <name>S-adenosyl-L-methionine</name>
        <dbReference type="ChEBI" id="CHEBI:59789"/>
    </ligand>
</feature>
<dbReference type="Proteomes" id="UP000253805">
    <property type="component" value="Unassembled WGS sequence"/>
</dbReference>
<feature type="binding site" evidence="4">
    <location>
        <position position="264"/>
    </location>
    <ligand>
        <name>S-adenosyl-L-methionine</name>
        <dbReference type="ChEBI" id="CHEBI:59789"/>
    </ligand>
</feature>
<dbReference type="PROSITE" id="PS01231">
    <property type="entry name" value="TRMA_2"/>
    <property type="match status" value="1"/>
</dbReference>
<dbReference type="PANTHER" id="PTHR11061:SF30">
    <property type="entry name" value="TRNA (URACIL(54)-C(5))-METHYLTRANSFERASE"/>
    <property type="match status" value="1"/>
</dbReference>
<feature type="active site" description="Nucleophile" evidence="4">
    <location>
        <position position="384"/>
    </location>
</feature>
<dbReference type="CDD" id="cd02440">
    <property type="entry name" value="AdoMet_MTases"/>
    <property type="match status" value="1"/>
</dbReference>
<evidence type="ECO:0000256" key="3">
    <source>
        <dbReference type="ARBA" id="ARBA00022691"/>
    </source>
</evidence>
<dbReference type="Pfam" id="PF05958">
    <property type="entry name" value="tRNA_U5-meth_tr"/>
    <property type="match status" value="1"/>
</dbReference>
<dbReference type="AlphaFoldDB" id="A0A369NVH0"/>
<dbReference type="PROSITE" id="PS51687">
    <property type="entry name" value="SAM_MT_RNA_M5U"/>
    <property type="match status" value="1"/>
</dbReference>
<comment type="similarity">
    <text evidence="4">Belongs to the class I-like SAM-binding methyltransferase superfamily. RNA M5U methyltransferase family.</text>
</comment>
<evidence type="ECO:0000313" key="7">
    <source>
        <dbReference type="EMBL" id="RDC42045.1"/>
    </source>
</evidence>
<dbReference type="Gene3D" id="2.40.50.140">
    <property type="entry name" value="Nucleic acid-binding proteins"/>
    <property type="match status" value="1"/>
</dbReference>
<dbReference type="InterPro" id="IPR030390">
    <property type="entry name" value="MeTrfase_TrmA_AS"/>
</dbReference>
<name>A0A369NVH0_9ACTN</name>
<keyword evidence="2 4" id="KW-0808">Transferase</keyword>
<feature type="binding site" evidence="4">
    <location>
        <position position="293"/>
    </location>
    <ligand>
        <name>S-adenosyl-L-methionine</name>
        <dbReference type="ChEBI" id="CHEBI:59789"/>
    </ligand>
</feature>
<feature type="domain" description="TRAM" evidence="6">
    <location>
        <begin position="1"/>
        <end position="46"/>
    </location>
</feature>
<organism evidence="7 8">
    <name type="scientific">Adlercreutzia equolifaciens subsp. celatus</name>
    <dbReference type="NCBI Taxonomy" id="394340"/>
    <lineage>
        <taxon>Bacteria</taxon>
        <taxon>Bacillati</taxon>
        <taxon>Actinomycetota</taxon>
        <taxon>Coriobacteriia</taxon>
        <taxon>Eggerthellales</taxon>
        <taxon>Eggerthellaceae</taxon>
        <taxon>Adlercreutzia</taxon>
    </lineage>
</organism>